<feature type="compositionally biased region" description="Low complexity" evidence="2">
    <location>
        <begin position="33"/>
        <end position="42"/>
    </location>
</feature>
<proteinExistence type="predicted"/>
<dbReference type="InParanoid" id="C1FFR9"/>
<dbReference type="Gene3D" id="3.30.70.580">
    <property type="entry name" value="Pseudouridine synthase I, catalytic domain, N-terminal subdomain"/>
    <property type="match status" value="1"/>
</dbReference>
<dbReference type="GO" id="GO:0031119">
    <property type="term" value="P:tRNA pseudouridine synthesis"/>
    <property type="evidence" value="ECO:0007669"/>
    <property type="project" value="TreeGrafter"/>
</dbReference>
<feature type="compositionally biased region" description="Gly residues" evidence="2">
    <location>
        <begin position="424"/>
        <end position="439"/>
    </location>
</feature>
<keyword evidence="1" id="KW-0413">Isomerase</keyword>
<dbReference type="GO" id="GO:0009982">
    <property type="term" value="F:pseudouridine synthase activity"/>
    <property type="evidence" value="ECO:0007669"/>
    <property type="project" value="InterPro"/>
</dbReference>
<evidence type="ECO:0000313" key="3">
    <source>
        <dbReference type="EMBL" id="ACO69129.1"/>
    </source>
</evidence>
<dbReference type="Proteomes" id="UP000002009">
    <property type="component" value="Chromosome 8"/>
</dbReference>
<dbReference type="GeneID" id="8245506"/>
<feature type="compositionally biased region" description="Low complexity" evidence="2">
    <location>
        <begin position="203"/>
        <end position="214"/>
    </location>
</feature>
<accession>C1FFR9</accession>
<evidence type="ECO:0000256" key="2">
    <source>
        <dbReference type="SAM" id="MobiDB-lite"/>
    </source>
</evidence>
<dbReference type="Gene3D" id="3.30.70.660">
    <property type="entry name" value="Pseudouridine synthase I, catalytic domain, C-terminal subdomain"/>
    <property type="match status" value="1"/>
</dbReference>
<dbReference type="EMBL" id="CP001575">
    <property type="protein sequence ID" value="ACO69129.1"/>
    <property type="molecule type" value="Genomic_DNA"/>
</dbReference>
<feature type="region of interest" description="Disordered" evidence="2">
    <location>
        <begin position="23"/>
        <end position="57"/>
    </location>
</feature>
<organism evidence="3 4">
    <name type="scientific">Micromonas commoda (strain RCC299 / NOUM17 / CCMP2709)</name>
    <name type="common">Picoplanktonic green alga</name>
    <dbReference type="NCBI Taxonomy" id="296587"/>
    <lineage>
        <taxon>Eukaryota</taxon>
        <taxon>Viridiplantae</taxon>
        <taxon>Chlorophyta</taxon>
        <taxon>Mamiellophyceae</taxon>
        <taxon>Mamiellales</taxon>
        <taxon>Mamiellaceae</taxon>
        <taxon>Micromonas</taxon>
    </lineage>
</organism>
<dbReference type="RefSeq" id="XP_002507871.1">
    <property type="nucleotide sequence ID" value="XM_002507825.1"/>
</dbReference>
<dbReference type="eggNOG" id="KOG2553">
    <property type="taxonomic scope" value="Eukaryota"/>
</dbReference>
<feature type="compositionally biased region" description="Basic and acidic residues" evidence="2">
    <location>
        <begin position="44"/>
        <end position="57"/>
    </location>
</feature>
<dbReference type="FunCoup" id="C1FFR9">
    <property type="interactions" value="158"/>
</dbReference>
<gene>
    <name evidence="3" type="ORF">MICPUN_60607</name>
</gene>
<dbReference type="AlphaFoldDB" id="C1FFR9"/>
<feature type="region of interest" description="Disordered" evidence="2">
    <location>
        <begin position="404"/>
        <end position="443"/>
    </location>
</feature>
<dbReference type="SUPFAM" id="SSF55120">
    <property type="entry name" value="Pseudouridine synthase"/>
    <property type="match status" value="1"/>
</dbReference>
<sequence>MAQAQALACARGLRHARSFTAARARRDAPVRPVPAAAGTARPYGAHEGRARRMESERDATGAVAKNTLHGANHPSLSLRLVTPDGDRLDAGVDFNLHAWPPVPCAKYFDDRAWRAVESFAARVVLGEACVSSLAPGEMEPAGVCPGRGVNQDGTRIETLPMRTKGSRGRRTNVRVHLAYYGPAFTGWAWTPENDKDYTDCPRSADATSASASANAEDDAEDDAVDAARGSSTEWRYGERSVSASIQRALRPLFSSDKERLIHSAGRTDKGVHAAAQCFSVWSNAKDTFTPRNVRDALVAHPAHAAGAWRVVGDVEEVSDAFHATFCATWRRYVYILPMRSLGDEEENGLSNVAVDPAATNAMLNALEGKSMDMSAFARATPPGKDSTCFVKVARAFEATVPASKGAERGVGRGARRRKSAGFSEDGGLGVGGGGGGDGGPPNSTMERVLVVELVADRFLRKMVRTLVATAVREAATGARGDVLLRLARAGERAATAPPAPPEGLIFAGVGYGNHPVWDVGGRD</sequence>
<dbReference type="OrthoDB" id="271910at2759"/>
<dbReference type="GO" id="GO:0003723">
    <property type="term" value="F:RNA binding"/>
    <property type="evidence" value="ECO:0007669"/>
    <property type="project" value="InterPro"/>
</dbReference>
<evidence type="ECO:0000256" key="1">
    <source>
        <dbReference type="ARBA" id="ARBA00023235"/>
    </source>
</evidence>
<dbReference type="PANTHER" id="PTHR11142:SF10">
    <property type="entry name" value="TRNA PSEUDOURIDINE SYNTHASE"/>
    <property type="match status" value="1"/>
</dbReference>
<feature type="region of interest" description="Disordered" evidence="2">
    <location>
        <begin position="199"/>
        <end position="231"/>
    </location>
</feature>
<dbReference type="STRING" id="296587.C1FFR9"/>
<reference evidence="3 4" key="1">
    <citation type="journal article" date="2009" name="Science">
        <title>Green evolution and dynamic adaptations revealed by genomes of the marine picoeukaryotes Micromonas.</title>
        <authorList>
            <person name="Worden A.Z."/>
            <person name="Lee J.H."/>
            <person name="Mock T."/>
            <person name="Rouze P."/>
            <person name="Simmons M.P."/>
            <person name="Aerts A.L."/>
            <person name="Allen A.E."/>
            <person name="Cuvelier M.L."/>
            <person name="Derelle E."/>
            <person name="Everett M.V."/>
            <person name="Foulon E."/>
            <person name="Grimwood J."/>
            <person name="Gundlach H."/>
            <person name="Henrissat B."/>
            <person name="Napoli C."/>
            <person name="McDonald S.M."/>
            <person name="Parker M.S."/>
            <person name="Rombauts S."/>
            <person name="Salamov A."/>
            <person name="Von Dassow P."/>
            <person name="Badger J.H."/>
            <person name="Coutinho P.M."/>
            <person name="Demir E."/>
            <person name="Dubchak I."/>
            <person name="Gentemann C."/>
            <person name="Eikrem W."/>
            <person name="Gready J.E."/>
            <person name="John U."/>
            <person name="Lanier W."/>
            <person name="Lindquist E.A."/>
            <person name="Lucas S."/>
            <person name="Mayer K.F."/>
            <person name="Moreau H."/>
            <person name="Not F."/>
            <person name="Otillar R."/>
            <person name="Panaud O."/>
            <person name="Pangilinan J."/>
            <person name="Paulsen I."/>
            <person name="Piegu B."/>
            <person name="Poliakov A."/>
            <person name="Robbens S."/>
            <person name="Schmutz J."/>
            <person name="Toulza E."/>
            <person name="Wyss T."/>
            <person name="Zelensky A."/>
            <person name="Zhou K."/>
            <person name="Armbrust E.V."/>
            <person name="Bhattacharya D."/>
            <person name="Goodenough U.W."/>
            <person name="Van de Peer Y."/>
            <person name="Grigoriev I.V."/>
        </authorList>
    </citation>
    <scope>NUCLEOTIDE SEQUENCE [LARGE SCALE GENOMIC DNA]</scope>
    <source>
        <strain evidence="4">RCC299 / NOUM17</strain>
    </source>
</reference>
<evidence type="ECO:0008006" key="5">
    <source>
        <dbReference type="Google" id="ProtNLM"/>
    </source>
</evidence>
<name>C1FFR9_MICCC</name>
<dbReference type="InterPro" id="IPR020095">
    <property type="entry name" value="PsdUridine_synth_TruA_C"/>
</dbReference>
<dbReference type="OMA" id="GYTEFDP"/>
<dbReference type="InterPro" id="IPR020094">
    <property type="entry name" value="TruA/RsuA/RluB/E/F_N"/>
</dbReference>
<keyword evidence="4" id="KW-1185">Reference proteome</keyword>
<evidence type="ECO:0000313" key="4">
    <source>
        <dbReference type="Proteomes" id="UP000002009"/>
    </source>
</evidence>
<dbReference type="KEGG" id="mis:MICPUN_60607"/>
<dbReference type="InterPro" id="IPR020103">
    <property type="entry name" value="PsdUridine_synth_cat_dom_sf"/>
</dbReference>
<protein>
    <recommendedName>
        <fullName evidence="5">tRNA pseudouridine synthase</fullName>
    </recommendedName>
</protein>
<dbReference type="PANTHER" id="PTHR11142">
    <property type="entry name" value="PSEUDOURIDYLATE SYNTHASE"/>
    <property type="match status" value="1"/>
</dbReference>
<feature type="compositionally biased region" description="Acidic residues" evidence="2">
    <location>
        <begin position="215"/>
        <end position="224"/>
    </location>
</feature>
<dbReference type="InterPro" id="IPR001406">
    <property type="entry name" value="PsdUridine_synth_TruA"/>
</dbReference>